<keyword evidence="1" id="KW-0732">Signal</keyword>
<dbReference type="InterPro" id="IPR025558">
    <property type="entry name" value="DUF4283"/>
</dbReference>
<name>A0ABR0QGZ4_GOSAR</name>
<evidence type="ECO:0000259" key="2">
    <source>
        <dbReference type="Pfam" id="PF14111"/>
    </source>
</evidence>
<dbReference type="Pfam" id="PF14111">
    <property type="entry name" value="DUF4283"/>
    <property type="match status" value="1"/>
</dbReference>
<dbReference type="EMBL" id="JARKNE010000003">
    <property type="protein sequence ID" value="KAK5838233.1"/>
    <property type="molecule type" value="Genomic_DNA"/>
</dbReference>
<dbReference type="Proteomes" id="UP001358586">
    <property type="component" value="Chromosome 3"/>
</dbReference>
<evidence type="ECO:0000256" key="1">
    <source>
        <dbReference type="SAM" id="SignalP"/>
    </source>
</evidence>
<reference evidence="3 4" key="1">
    <citation type="submission" date="2023-03" db="EMBL/GenBank/DDBJ databases">
        <title>WGS of Gossypium arboreum.</title>
        <authorList>
            <person name="Yu D."/>
        </authorList>
    </citation>
    <scope>NUCLEOTIDE SEQUENCE [LARGE SCALE GENOMIC DNA]</scope>
    <source>
        <tissue evidence="3">Leaf</tissue>
    </source>
</reference>
<feature type="domain" description="DUF4283" evidence="2">
    <location>
        <begin position="50"/>
        <end position="94"/>
    </location>
</feature>
<sequence length="119" mass="14098">MRHSLASNTALRWFLRTWVDLALFLAAFVVDRDYCCVKDNRLRLLSDEILCIREVEGNVVAISFNSERMMRRAIEESPWSIMGNPLRLQRWEGDLVISEIDFSWIQFWIQIHNIPLESN</sequence>
<accession>A0ABR0QGZ4</accession>
<keyword evidence="4" id="KW-1185">Reference proteome</keyword>
<organism evidence="3 4">
    <name type="scientific">Gossypium arboreum</name>
    <name type="common">Tree cotton</name>
    <name type="synonym">Gossypium nanking</name>
    <dbReference type="NCBI Taxonomy" id="29729"/>
    <lineage>
        <taxon>Eukaryota</taxon>
        <taxon>Viridiplantae</taxon>
        <taxon>Streptophyta</taxon>
        <taxon>Embryophyta</taxon>
        <taxon>Tracheophyta</taxon>
        <taxon>Spermatophyta</taxon>
        <taxon>Magnoliopsida</taxon>
        <taxon>eudicotyledons</taxon>
        <taxon>Gunneridae</taxon>
        <taxon>Pentapetalae</taxon>
        <taxon>rosids</taxon>
        <taxon>malvids</taxon>
        <taxon>Malvales</taxon>
        <taxon>Malvaceae</taxon>
        <taxon>Malvoideae</taxon>
        <taxon>Gossypium</taxon>
    </lineage>
</organism>
<feature type="chain" id="PRO_5045789960" description="DUF4283 domain-containing protein" evidence="1">
    <location>
        <begin position="27"/>
        <end position="119"/>
    </location>
</feature>
<feature type="signal peptide" evidence="1">
    <location>
        <begin position="1"/>
        <end position="26"/>
    </location>
</feature>
<evidence type="ECO:0000313" key="3">
    <source>
        <dbReference type="EMBL" id="KAK5838233.1"/>
    </source>
</evidence>
<proteinExistence type="predicted"/>
<evidence type="ECO:0000313" key="4">
    <source>
        <dbReference type="Proteomes" id="UP001358586"/>
    </source>
</evidence>
<protein>
    <recommendedName>
        <fullName evidence="2">DUF4283 domain-containing protein</fullName>
    </recommendedName>
</protein>
<comment type="caution">
    <text evidence="3">The sequence shown here is derived from an EMBL/GenBank/DDBJ whole genome shotgun (WGS) entry which is preliminary data.</text>
</comment>
<gene>
    <name evidence="3" type="ORF">PVK06_006961</name>
</gene>